<feature type="compositionally biased region" description="Gly residues" evidence="1">
    <location>
        <begin position="431"/>
        <end position="447"/>
    </location>
</feature>
<feature type="domain" description="Mce/MlaD" evidence="3">
    <location>
        <begin position="37"/>
        <end position="112"/>
    </location>
</feature>
<dbReference type="InterPro" id="IPR024516">
    <property type="entry name" value="Mce_C"/>
</dbReference>
<keyword evidence="6" id="KW-1185">Reference proteome</keyword>
<dbReference type="InterPro" id="IPR052336">
    <property type="entry name" value="MlaD_Phospholipid_Transporter"/>
</dbReference>
<reference evidence="5" key="1">
    <citation type="journal article" date="2014" name="Int. J. Syst. Evol. Microbiol.">
        <title>Complete genome sequence of Corynebacterium casei LMG S-19264T (=DSM 44701T), isolated from a smear-ripened cheese.</title>
        <authorList>
            <consortium name="US DOE Joint Genome Institute (JGI-PGF)"/>
            <person name="Walter F."/>
            <person name="Albersmeier A."/>
            <person name="Kalinowski J."/>
            <person name="Ruckert C."/>
        </authorList>
    </citation>
    <scope>NUCLEOTIDE SEQUENCE</scope>
    <source>
        <strain evidence="5">VKM Ac-1069</strain>
    </source>
</reference>
<evidence type="ECO:0000313" key="5">
    <source>
        <dbReference type="EMBL" id="GLL11284.1"/>
    </source>
</evidence>
<dbReference type="NCBIfam" id="TIGR00996">
    <property type="entry name" value="Mtu_fam_mce"/>
    <property type="match status" value="1"/>
</dbReference>
<dbReference type="PANTHER" id="PTHR33371:SF4">
    <property type="entry name" value="INTERMEMBRANE PHOSPHOLIPID TRANSPORT SYSTEM BINDING PROTEIN MLAD"/>
    <property type="match status" value="1"/>
</dbReference>
<proteinExistence type="predicted"/>
<dbReference type="GO" id="GO:0005576">
    <property type="term" value="C:extracellular region"/>
    <property type="evidence" value="ECO:0007669"/>
    <property type="project" value="TreeGrafter"/>
</dbReference>
<dbReference type="EMBL" id="BSFQ01000008">
    <property type="protein sequence ID" value="GLL11284.1"/>
    <property type="molecule type" value="Genomic_DNA"/>
</dbReference>
<dbReference type="PANTHER" id="PTHR33371">
    <property type="entry name" value="INTERMEMBRANE PHOSPHOLIPID TRANSPORT SYSTEM BINDING PROTEIN MLAD-RELATED"/>
    <property type="match status" value="1"/>
</dbReference>
<reference evidence="5" key="2">
    <citation type="submission" date="2023-01" db="EMBL/GenBank/DDBJ databases">
        <authorList>
            <person name="Sun Q."/>
            <person name="Evtushenko L."/>
        </authorList>
    </citation>
    <scope>NUCLEOTIDE SEQUENCE</scope>
    <source>
        <strain evidence="5">VKM Ac-1069</strain>
    </source>
</reference>
<evidence type="ECO:0000259" key="3">
    <source>
        <dbReference type="Pfam" id="PF02470"/>
    </source>
</evidence>
<evidence type="ECO:0000313" key="6">
    <source>
        <dbReference type="Proteomes" id="UP001143463"/>
    </source>
</evidence>
<keyword evidence="2" id="KW-0472">Membrane</keyword>
<evidence type="ECO:0000256" key="1">
    <source>
        <dbReference type="SAM" id="MobiDB-lite"/>
    </source>
</evidence>
<dbReference type="Proteomes" id="UP001143463">
    <property type="component" value="Unassembled WGS sequence"/>
</dbReference>
<feature type="domain" description="Mammalian cell entry C-terminal" evidence="4">
    <location>
        <begin position="119"/>
        <end position="297"/>
    </location>
</feature>
<evidence type="ECO:0000259" key="4">
    <source>
        <dbReference type="Pfam" id="PF11887"/>
    </source>
</evidence>
<accession>A0A9W6L2X9</accession>
<keyword evidence="2" id="KW-1133">Transmembrane helix</keyword>
<feature type="compositionally biased region" description="Low complexity" evidence="1">
    <location>
        <begin position="391"/>
        <end position="429"/>
    </location>
</feature>
<keyword evidence="2" id="KW-0812">Transmembrane</keyword>
<dbReference type="RefSeq" id="WP_063739765.1">
    <property type="nucleotide sequence ID" value="NZ_BAAAUZ010000042.1"/>
</dbReference>
<evidence type="ECO:0000256" key="2">
    <source>
        <dbReference type="SAM" id="Phobius"/>
    </source>
</evidence>
<dbReference type="InterPro" id="IPR005693">
    <property type="entry name" value="Mce"/>
</dbReference>
<comment type="caution">
    <text evidence="5">The sequence shown here is derived from an EMBL/GenBank/DDBJ whole genome shotgun (WGS) entry which is preliminary data.</text>
</comment>
<dbReference type="Pfam" id="PF02470">
    <property type="entry name" value="MlaD"/>
    <property type="match status" value="1"/>
</dbReference>
<dbReference type="InterPro" id="IPR003399">
    <property type="entry name" value="Mce/MlaD"/>
</dbReference>
<protein>
    <submittedName>
        <fullName evidence="5">ABC transporter substrate-binding protein</fullName>
    </submittedName>
</protein>
<dbReference type="AlphaFoldDB" id="A0A9W6L2X9"/>
<feature type="transmembrane region" description="Helical" evidence="2">
    <location>
        <begin position="12"/>
        <end position="33"/>
    </location>
</feature>
<dbReference type="Pfam" id="PF11887">
    <property type="entry name" value="Mce4_CUP1"/>
    <property type="match status" value="1"/>
</dbReference>
<feature type="region of interest" description="Disordered" evidence="1">
    <location>
        <begin position="382"/>
        <end position="447"/>
    </location>
</feature>
<name>A0A9W6L2X9_9PSEU</name>
<organism evidence="5 6">
    <name type="scientific">Pseudonocardia halophobica</name>
    <dbReference type="NCBI Taxonomy" id="29401"/>
    <lineage>
        <taxon>Bacteria</taxon>
        <taxon>Bacillati</taxon>
        <taxon>Actinomycetota</taxon>
        <taxon>Actinomycetes</taxon>
        <taxon>Pseudonocardiales</taxon>
        <taxon>Pseudonocardiaceae</taxon>
        <taxon>Pseudonocardia</taxon>
    </lineage>
</organism>
<gene>
    <name evidence="5" type="ORF">GCM10017577_24250</name>
</gene>
<sequence>MVGSWANDRRALQITALVAIVAVLVATGVWLIGNGGGRKITAYFANASALFEDNDVRVLGVPVGQIDSITPQGTQVEVHMTITDPDVHLAPDAKAAVVSPSLVTGRYVQLFPTVAEDAPQLETGATIPLERTAVPLGVDDLAKAATDLSRALGPEGANSAGAVSQALDVGAQNLAGNGEAFNDTIRGLGNLSNTLAGSSEDLFGTVTELQKFTETLAQDDAKVREFNGRLADVTGFLASEREDLGGAIRDLSVALGDVAGFVRDNRDTIHSNVDRLADVTQVLVDQQRALTEILDVAPLGISNLANTYNGSSGTLDTRANINELSRPPIYFLCDLLKTGAPDALKPLVPTCAALPDVNTLPTPAQILSSVTSGQTPPVPGLAIPSVPLVPQNPAAPEAGQPAPAVPGQANPAPAAPATTAPAAPAPQEQESGGGIGGFFSKLFGGGS</sequence>